<dbReference type="EMBL" id="FOOY01000007">
    <property type="protein sequence ID" value="SFG28639.1"/>
    <property type="molecule type" value="Genomic_DNA"/>
</dbReference>
<evidence type="ECO:0000313" key="6">
    <source>
        <dbReference type="Proteomes" id="UP000198752"/>
    </source>
</evidence>
<evidence type="ECO:0000256" key="2">
    <source>
        <dbReference type="ARBA" id="ARBA00022801"/>
    </source>
</evidence>
<evidence type="ECO:0000256" key="1">
    <source>
        <dbReference type="ARBA" id="ARBA00022741"/>
    </source>
</evidence>
<gene>
    <name evidence="5" type="ORF">SAMN02982927_01258</name>
</gene>
<dbReference type="Proteomes" id="UP000198752">
    <property type="component" value="Unassembled WGS sequence"/>
</dbReference>
<evidence type="ECO:0000313" key="5">
    <source>
        <dbReference type="EMBL" id="SFG28639.1"/>
    </source>
</evidence>
<dbReference type="STRING" id="269670.SAMN02982927_01258"/>
<feature type="domain" description="Carboxyltransferase" evidence="4">
    <location>
        <begin position="24"/>
        <end position="315"/>
    </location>
</feature>
<organism evidence="5 6">
    <name type="scientific">Sporolactobacillus nakayamae</name>
    <dbReference type="NCBI Taxonomy" id="269670"/>
    <lineage>
        <taxon>Bacteria</taxon>
        <taxon>Bacillati</taxon>
        <taxon>Bacillota</taxon>
        <taxon>Bacilli</taxon>
        <taxon>Bacillales</taxon>
        <taxon>Sporolactobacillaceae</taxon>
        <taxon>Sporolactobacillus</taxon>
    </lineage>
</organism>
<keyword evidence="2" id="KW-0378">Hydrolase</keyword>
<dbReference type="OrthoDB" id="9782422at2"/>
<dbReference type="AlphaFoldDB" id="A0A1I2QMU6"/>
<dbReference type="GO" id="GO:0016787">
    <property type="term" value="F:hydrolase activity"/>
    <property type="evidence" value="ECO:0007669"/>
    <property type="project" value="UniProtKB-KW"/>
</dbReference>
<name>A0A1I2QMU6_9BACL</name>
<dbReference type="PANTHER" id="PTHR43309:SF5">
    <property type="entry name" value="5-OXOPROLINASE SUBUNIT C"/>
    <property type="match status" value="1"/>
</dbReference>
<dbReference type="GO" id="GO:0005524">
    <property type="term" value="F:ATP binding"/>
    <property type="evidence" value="ECO:0007669"/>
    <property type="project" value="UniProtKB-KW"/>
</dbReference>
<dbReference type="InterPro" id="IPR003778">
    <property type="entry name" value="CT_A_B"/>
</dbReference>
<protein>
    <submittedName>
        <fullName evidence="5">Antagonist of KipI</fullName>
    </submittedName>
</protein>
<sequence>MALTIIRKGFASSVQDLGRLGYQRFGMIVGGAMDPPSAKLANWLVGNHETCAVIEYSFLGPSILFTRDTLFALTGAYCRPTLDSQEIGIGRPCFARKGQILTIGSLIVGSRGYLAVAGGIDTPIWFGSRSTYERAGQGGFQGRRLEEQDCVPVGEPSERAKRVITILSKRAGTIRWFFSLRRTYQGVQTIRVIPDTLWNYFSEASRKNFLQSEFRVTTSSDRMGYRLEGAELTLDEPIELYSEAVTNGSIQVPRDGQPIILLTDHQSTGGYPRIAQVASADLPLLAQLPPNSKLRFQQISSEEAEKQFVKQSEDFELLHKKISFQLDSMPL</sequence>
<evidence type="ECO:0000256" key="3">
    <source>
        <dbReference type="ARBA" id="ARBA00022840"/>
    </source>
</evidence>
<reference evidence="6" key="1">
    <citation type="submission" date="2016-10" db="EMBL/GenBank/DDBJ databases">
        <authorList>
            <person name="Varghese N."/>
            <person name="Submissions S."/>
        </authorList>
    </citation>
    <scope>NUCLEOTIDE SEQUENCE [LARGE SCALE GENOMIC DNA]</scope>
    <source>
        <strain evidence="6">ATCC 700379</strain>
    </source>
</reference>
<dbReference type="NCBIfam" id="TIGR00724">
    <property type="entry name" value="urea_amlyse_rel"/>
    <property type="match status" value="1"/>
</dbReference>
<accession>A0A1I2QMU6</accession>
<keyword evidence="6" id="KW-1185">Reference proteome</keyword>
<dbReference type="RefSeq" id="WP_093671178.1">
    <property type="nucleotide sequence ID" value="NZ_FOOY01000007.1"/>
</dbReference>
<dbReference type="PANTHER" id="PTHR43309">
    <property type="entry name" value="5-OXOPROLINASE SUBUNIT C"/>
    <property type="match status" value="1"/>
</dbReference>
<dbReference type="SUPFAM" id="SSF50891">
    <property type="entry name" value="Cyclophilin-like"/>
    <property type="match status" value="1"/>
</dbReference>
<dbReference type="InterPro" id="IPR029000">
    <property type="entry name" value="Cyclophilin-like_dom_sf"/>
</dbReference>
<dbReference type="SMART" id="SM00797">
    <property type="entry name" value="AHS2"/>
    <property type="match status" value="1"/>
</dbReference>
<keyword evidence="1" id="KW-0547">Nucleotide-binding</keyword>
<keyword evidence="3" id="KW-0067">ATP-binding</keyword>
<proteinExistence type="predicted"/>
<evidence type="ECO:0000259" key="4">
    <source>
        <dbReference type="SMART" id="SM00797"/>
    </source>
</evidence>
<dbReference type="Pfam" id="PF02626">
    <property type="entry name" value="CT_A_B"/>
    <property type="match status" value="1"/>
</dbReference>
<dbReference type="Gene3D" id="2.40.100.10">
    <property type="entry name" value="Cyclophilin-like"/>
    <property type="match status" value="1"/>
</dbReference>
<dbReference type="InterPro" id="IPR052708">
    <property type="entry name" value="PxpC"/>
</dbReference>